<evidence type="ECO:0000256" key="1">
    <source>
        <dbReference type="ARBA" id="ARBA00009437"/>
    </source>
</evidence>
<dbReference type="EMBL" id="CXWD01000009">
    <property type="protein sequence ID" value="CTQ71058.1"/>
    <property type="molecule type" value="Genomic_DNA"/>
</dbReference>
<sequence length="304" mass="33366">MELRQLRCFIAVADTLHFGRAAQKLNILPASLGRHIKMLEDSLGSRLLTRTTRSVVLTQSGSEFLAAARDIVERADKLEASFRESQRDKTSVLRIGAIDSAAVGLIPQIIPHFREAYPGVDIQLLEQKTIRLLPRLLTGRLDVAIVRPPEIVDQRLMLKSLFHETAVVAVPSSHPLAAKEKISVEDMADEPLIVPDKGSRPHSHDLTIKLFLEAGLSARVAQIAEEKQTIVNLVSTGVGIAIVPRWISRLAVGGVKFVSLDLPSGSARTRLALSVALVRDTRDTARDAFLEILHQQTEQLTLSA</sequence>
<dbReference type="Proteomes" id="UP000053235">
    <property type="component" value="Unassembled WGS sequence"/>
</dbReference>
<evidence type="ECO:0000256" key="3">
    <source>
        <dbReference type="ARBA" id="ARBA00023125"/>
    </source>
</evidence>
<evidence type="ECO:0000256" key="2">
    <source>
        <dbReference type="ARBA" id="ARBA00023015"/>
    </source>
</evidence>
<keyword evidence="7" id="KW-1185">Reference proteome</keyword>
<dbReference type="OrthoDB" id="9815174at2"/>
<keyword evidence="3" id="KW-0238">DNA-binding</keyword>
<dbReference type="PANTHER" id="PTHR30346:SF0">
    <property type="entry name" value="HCA OPERON TRANSCRIPTIONAL ACTIVATOR HCAR"/>
    <property type="match status" value="1"/>
</dbReference>
<dbReference type="GO" id="GO:0032993">
    <property type="term" value="C:protein-DNA complex"/>
    <property type="evidence" value="ECO:0007669"/>
    <property type="project" value="TreeGrafter"/>
</dbReference>
<feature type="domain" description="HTH lysR-type" evidence="5">
    <location>
        <begin position="1"/>
        <end position="58"/>
    </location>
</feature>
<dbReference type="FunFam" id="1.10.10.10:FF:000001">
    <property type="entry name" value="LysR family transcriptional regulator"/>
    <property type="match status" value="1"/>
</dbReference>
<dbReference type="SUPFAM" id="SSF53850">
    <property type="entry name" value="Periplasmic binding protein-like II"/>
    <property type="match status" value="1"/>
</dbReference>
<keyword evidence="4" id="KW-0804">Transcription</keyword>
<comment type="similarity">
    <text evidence="1">Belongs to the LysR transcriptional regulatory family.</text>
</comment>
<evidence type="ECO:0000313" key="7">
    <source>
        <dbReference type="Proteomes" id="UP000053235"/>
    </source>
</evidence>
<dbReference type="Gene3D" id="3.40.190.10">
    <property type="entry name" value="Periplasmic binding protein-like II"/>
    <property type="match status" value="2"/>
</dbReference>
<reference evidence="7" key="1">
    <citation type="submission" date="2015-07" db="EMBL/GenBank/DDBJ databases">
        <authorList>
            <person name="Rodrigo-Torres Lidia"/>
            <person name="Arahal R.David."/>
        </authorList>
    </citation>
    <scope>NUCLEOTIDE SEQUENCE [LARGE SCALE GENOMIC DNA]</scope>
    <source>
        <strain evidence="7">CECT 5112</strain>
    </source>
</reference>
<dbReference type="InterPro" id="IPR000847">
    <property type="entry name" value="LysR_HTH_N"/>
</dbReference>
<dbReference type="Pfam" id="PF03466">
    <property type="entry name" value="LysR_substrate"/>
    <property type="match status" value="1"/>
</dbReference>
<proteinExistence type="inferred from homology"/>
<dbReference type="InterPro" id="IPR005119">
    <property type="entry name" value="LysR_subst-bd"/>
</dbReference>
<dbReference type="GO" id="GO:0003677">
    <property type="term" value="F:DNA binding"/>
    <property type="evidence" value="ECO:0007669"/>
    <property type="project" value="UniProtKB-KW"/>
</dbReference>
<name>A0A0M7A7I9_9HYPH</name>
<dbReference type="AlphaFoldDB" id="A0A0M7A7I9"/>
<evidence type="ECO:0000313" key="6">
    <source>
        <dbReference type="EMBL" id="CTQ71058.1"/>
    </source>
</evidence>
<accession>A0A0M7A7I9</accession>
<evidence type="ECO:0000259" key="5">
    <source>
        <dbReference type="PROSITE" id="PS50931"/>
    </source>
</evidence>
<protein>
    <submittedName>
        <fullName evidence="6">Hca operon transcriptional activator</fullName>
    </submittedName>
</protein>
<dbReference type="Pfam" id="PF00126">
    <property type="entry name" value="HTH_1"/>
    <property type="match status" value="1"/>
</dbReference>
<dbReference type="PANTHER" id="PTHR30346">
    <property type="entry name" value="TRANSCRIPTIONAL DUAL REGULATOR HCAR-RELATED"/>
    <property type="match status" value="1"/>
</dbReference>
<dbReference type="GO" id="GO:0003700">
    <property type="term" value="F:DNA-binding transcription factor activity"/>
    <property type="evidence" value="ECO:0007669"/>
    <property type="project" value="InterPro"/>
</dbReference>
<dbReference type="STRING" id="388408.LAX5112_02702"/>
<organism evidence="6 7">
    <name type="scientific">Roseibium alexandrii</name>
    <dbReference type="NCBI Taxonomy" id="388408"/>
    <lineage>
        <taxon>Bacteria</taxon>
        <taxon>Pseudomonadati</taxon>
        <taxon>Pseudomonadota</taxon>
        <taxon>Alphaproteobacteria</taxon>
        <taxon>Hyphomicrobiales</taxon>
        <taxon>Stappiaceae</taxon>
        <taxon>Roseibium</taxon>
    </lineage>
</organism>
<gene>
    <name evidence="6" type="primary">hcaR_2</name>
    <name evidence="6" type="ORF">LAX5112_02702</name>
</gene>
<keyword evidence="2" id="KW-0805">Transcription regulation</keyword>
<evidence type="ECO:0000256" key="4">
    <source>
        <dbReference type="ARBA" id="ARBA00023163"/>
    </source>
</evidence>
<dbReference type="InterPro" id="IPR036388">
    <property type="entry name" value="WH-like_DNA-bd_sf"/>
</dbReference>
<dbReference type="InterPro" id="IPR036390">
    <property type="entry name" value="WH_DNA-bd_sf"/>
</dbReference>
<dbReference type="RefSeq" id="WP_055672259.1">
    <property type="nucleotide sequence ID" value="NZ_CXWD01000009.1"/>
</dbReference>
<dbReference type="PROSITE" id="PS50931">
    <property type="entry name" value="HTH_LYSR"/>
    <property type="match status" value="1"/>
</dbReference>
<dbReference type="Gene3D" id="1.10.10.10">
    <property type="entry name" value="Winged helix-like DNA-binding domain superfamily/Winged helix DNA-binding domain"/>
    <property type="match status" value="1"/>
</dbReference>
<dbReference type="SUPFAM" id="SSF46785">
    <property type="entry name" value="Winged helix' DNA-binding domain"/>
    <property type="match status" value="1"/>
</dbReference>
<dbReference type="CDD" id="cd08414">
    <property type="entry name" value="PBP2_LTTR_aromatics_like"/>
    <property type="match status" value="1"/>
</dbReference>